<gene>
    <name evidence="2" type="ORF">QO014_000493</name>
</gene>
<keyword evidence="3" id="KW-1185">Reference proteome</keyword>
<comment type="caution">
    <text evidence="2">The sequence shown here is derived from an EMBL/GenBank/DDBJ whole genome shotgun (WGS) entry which is preliminary data.</text>
</comment>
<accession>A0ABU0H2K7</accession>
<evidence type="ECO:0000256" key="1">
    <source>
        <dbReference type="SAM" id="MobiDB-lite"/>
    </source>
</evidence>
<dbReference type="EMBL" id="JAUSVO010000001">
    <property type="protein sequence ID" value="MDQ0436123.1"/>
    <property type="molecule type" value="Genomic_DNA"/>
</dbReference>
<evidence type="ECO:0000313" key="2">
    <source>
        <dbReference type="EMBL" id="MDQ0436123.1"/>
    </source>
</evidence>
<protein>
    <submittedName>
        <fullName evidence="2">Flap endonuclease-1-like 5' DNA nuclease</fullName>
    </submittedName>
</protein>
<dbReference type="RefSeq" id="WP_266347059.1">
    <property type="nucleotide sequence ID" value="NZ_JAPKNG010000001.1"/>
</dbReference>
<dbReference type="Proteomes" id="UP001241603">
    <property type="component" value="Unassembled WGS sequence"/>
</dbReference>
<evidence type="ECO:0000313" key="3">
    <source>
        <dbReference type="Proteomes" id="UP001241603"/>
    </source>
</evidence>
<name>A0ABU0H2K7_9HYPH</name>
<feature type="region of interest" description="Disordered" evidence="1">
    <location>
        <begin position="206"/>
        <end position="256"/>
    </location>
</feature>
<proteinExistence type="predicted"/>
<feature type="compositionally biased region" description="Basic and acidic residues" evidence="1">
    <location>
        <begin position="246"/>
        <end position="256"/>
    </location>
</feature>
<feature type="compositionally biased region" description="Basic residues" evidence="1">
    <location>
        <begin position="220"/>
        <end position="235"/>
    </location>
</feature>
<dbReference type="Gene3D" id="1.10.150.20">
    <property type="entry name" value="5' to 3' exonuclease, C-terminal subdomain"/>
    <property type="match status" value="1"/>
</dbReference>
<reference evidence="2 3" key="1">
    <citation type="submission" date="2023-07" db="EMBL/GenBank/DDBJ databases">
        <title>Genomic Encyclopedia of Type Strains, Phase IV (KMG-IV): sequencing the most valuable type-strain genomes for metagenomic binning, comparative biology and taxonomic classification.</title>
        <authorList>
            <person name="Goeker M."/>
        </authorList>
    </citation>
    <scope>NUCLEOTIDE SEQUENCE [LARGE SCALE GENOMIC DNA]</scope>
    <source>
        <strain evidence="2 3">B6-8</strain>
    </source>
</reference>
<organism evidence="2 3">
    <name type="scientific">Kaistia dalseonensis</name>
    <dbReference type="NCBI Taxonomy" id="410840"/>
    <lineage>
        <taxon>Bacteria</taxon>
        <taxon>Pseudomonadati</taxon>
        <taxon>Pseudomonadota</taxon>
        <taxon>Alphaproteobacteria</taxon>
        <taxon>Hyphomicrobiales</taxon>
        <taxon>Kaistiaceae</taxon>
        <taxon>Kaistia</taxon>
    </lineage>
</organism>
<sequence>MILHAAELWAVLALCFLFGCLVGSLLNRAVALTGAAASQTRIIHGIDLVIRVLEWRILPWRNREPVPLPQVVPVPPPNFSHLPEELVVTLPPPEERLLPAELLEPVAMASEPTPLATDPAKLAEALARADGAGHRPLPLAGPRGGVADDLAAIKGLGKRHAARLASVGIFHFSQIAAWTPQEIAWVAAFLDVGDTIVSKDWVGQSTRVASADDPAEAVKPKRKLPRPRSKRGKAKKQSETIGESASADRSDEAGNP</sequence>